<organism evidence="5 6">
    <name type="scientific">Herbidospora galbida</name>
    <dbReference type="NCBI Taxonomy" id="2575442"/>
    <lineage>
        <taxon>Bacteria</taxon>
        <taxon>Bacillati</taxon>
        <taxon>Actinomycetota</taxon>
        <taxon>Actinomycetes</taxon>
        <taxon>Streptosporangiales</taxon>
        <taxon>Streptosporangiaceae</taxon>
        <taxon>Herbidospora</taxon>
    </lineage>
</organism>
<evidence type="ECO:0000313" key="5">
    <source>
        <dbReference type="EMBL" id="TKK77369.1"/>
    </source>
</evidence>
<dbReference type="InterPro" id="IPR014182">
    <property type="entry name" value="ADH_Zn_typ-1"/>
</dbReference>
<proteinExistence type="inferred from homology"/>
<evidence type="ECO:0000256" key="2">
    <source>
        <dbReference type="ARBA" id="ARBA00022857"/>
    </source>
</evidence>
<dbReference type="InterPro" id="IPR013149">
    <property type="entry name" value="ADH-like_C"/>
</dbReference>
<dbReference type="GO" id="GO:0016491">
    <property type="term" value="F:oxidoreductase activity"/>
    <property type="evidence" value="ECO:0007669"/>
    <property type="project" value="UniProtKB-KW"/>
</dbReference>
<dbReference type="RefSeq" id="WP_137251812.1">
    <property type="nucleotide sequence ID" value="NZ_SZQA01000073.1"/>
</dbReference>
<comment type="similarity">
    <text evidence="1 3">Belongs to the zinc-containing alcohol dehydrogenase family. Quinone oxidoreductase subfamily.</text>
</comment>
<dbReference type="OrthoDB" id="3175656at2"/>
<dbReference type="GO" id="GO:0008270">
    <property type="term" value="F:zinc ion binding"/>
    <property type="evidence" value="ECO:0007669"/>
    <property type="project" value="InterPro"/>
</dbReference>
<dbReference type="InterPro" id="IPR051603">
    <property type="entry name" value="Zinc-ADH_QOR/CCCR"/>
</dbReference>
<dbReference type="InterPro" id="IPR011032">
    <property type="entry name" value="GroES-like_sf"/>
</dbReference>
<protein>
    <recommendedName>
        <fullName evidence="3">Zinc-type alcohol dehydrogenase-like protein</fullName>
    </recommendedName>
</protein>
<dbReference type="SUPFAM" id="SSF50129">
    <property type="entry name" value="GroES-like"/>
    <property type="match status" value="1"/>
</dbReference>
<evidence type="ECO:0000313" key="6">
    <source>
        <dbReference type="Proteomes" id="UP000308705"/>
    </source>
</evidence>
<reference evidence="5 6" key="1">
    <citation type="submission" date="2019-04" db="EMBL/GenBank/DDBJ databases">
        <title>Herbidospora sp. NEAU-GS14.nov., a novel actinomycete isolated from soil.</title>
        <authorList>
            <person name="Han L."/>
        </authorList>
    </citation>
    <scope>NUCLEOTIDE SEQUENCE [LARGE SCALE GENOMIC DNA]</scope>
    <source>
        <strain evidence="5 6">NEAU-GS14</strain>
    </source>
</reference>
<dbReference type="Pfam" id="PF00107">
    <property type="entry name" value="ADH_zinc_N"/>
    <property type="match status" value="1"/>
</dbReference>
<dbReference type="InterPro" id="IPR036291">
    <property type="entry name" value="NAD(P)-bd_dom_sf"/>
</dbReference>
<evidence type="ECO:0000256" key="1">
    <source>
        <dbReference type="ARBA" id="ARBA00010371"/>
    </source>
</evidence>
<dbReference type="PANTHER" id="PTHR44154:SF1">
    <property type="entry name" value="QUINONE OXIDOREDUCTASE"/>
    <property type="match status" value="1"/>
</dbReference>
<dbReference type="Proteomes" id="UP000308705">
    <property type="component" value="Unassembled WGS sequence"/>
</dbReference>
<comment type="caution">
    <text evidence="5">The sequence shown here is derived from an EMBL/GenBank/DDBJ whole genome shotgun (WGS) entry which is preliminary data.</text>
</comment>
<dbReference type="Pfam" id="PF08240">
    <property type="entry name" value="ADH_N"/>
    <property type="match status" value="1"/>
</dbReference>
<gene>
    <name evidence="5" type="ORF">FDA94_37735</name>
</gene>
<keyword evidence="3" id="KW-0862">Zinc</keyword>
<dbReference type="Gene3D" id="3.90.180.10">
    <property type="entry name" value="Medium-chain alcohol dehydrogenases, catalytic domain"/>
    <property type="match status" value="1"/>
</dbReference>
<keyword evidence="3" id="KW-0479">Metal-binding</keyword>
<dbReference type="SMART" id="SM00829">
    <property type="entry name" value="PKS_ER"/>
    <property type="match status" value="1"/>
</dbReference>
<keyword evidence="6" id="KW-1185">Reference proteome</keyword>
<dbReference type="NCBIfam" id="TIGR02817">
    <property type="entry name" value="adh_fam_1"/>
    <property type="match status" value="1"/>
</dbReference>
<sequence>MRAIATSAAGLVDVEVPEPELHPHDLLVRVEAVSVNPADVKIAAGAGEARRILGFDAAGTVVRTGPEVTGFEIGDEVYYAGDITRQGANAELHAVDARIAGHKPGTLSMAQAAAVPLTTITAWESLFTHLGAHSGTTGTLLVVGAPGGVGSMLVQLAKQLTSLRVIGTASRGETHDWVTGLGADAIVDHRALVESVKSVAPDGVEAVFSPFSEGNIEAYAEIVKPFGHVVAIDDHHPDLFPLKSKSIAWHWEFMFTHAMYQTPDMASQGRLLDEAAAHFDAGRLRSTLTTEIGDFTAAGLRRAHQLVGAGSSIGKVVVRR</sequence>
<dbReference type="InterPro" id="IPR013154">
    <property type="entry name" value="ADH-like_N"/>
</dbReference>
<dbReference type="PANTHER" id="PTHR44154">
    <property type="entry name" value="QUINONE OXIDOREDUCTASE"/>
    <property type="match status" value="1"/>
</dbReference>
<dbReference type="SUPFAM" id="SSF51735">
    <property type="entry name" value="NAD(P)-binding Rossmann-fold domains"/>
    <property type="match status" value="1"/>
</dbReference>
<evidence type="ECO:0000259" key="4">
    <source>
        <dbReference type="SMART" id="SM00829"/>
    </source>
</evidence>
<accession>A0A4U3LQ05</accession>
<evidence type="ECO:0000256" key="3">
    <source>
        <dbReference type="RuleBase" id="RU364000"/>
    </source>
</evidence>
<dbReference type="CDD" id="cd08252">
    <property type="entry name" value="AL_MDR"/>
    <property type="match status" value="1"/>
</dbReference>
<keyword evidence="2" id="KW-0521">NADP</keyword>
<dbReference type="AlphaFoldDB" id="A0A4U3LQ05"/>
<keyword evidence="3" id="KW-0560">Oxidoreductase</keyword>
<name>A0A4U3LQ05_9ACTN</name>
<feature type="domain" description="Enoyl reductase (ER)" evidence="4">
    <location>
        <begin position="2"/>
        <end position="318"/>
    </location>
</feature>
<dbReference type="EMBL" id="SZQA01000073">
    <property type="protein sequence ID" value="TKK77369.1"/>
    <property type="molecule type" value="Genomic_DNA"/>
</dbReference>
<dbReference type="InterPro" id="IPR020843">
    <property type="entry name" value="ER"/>
</dbReference>
<dbReference type="Gene3D" id="3.40.50.720">
    <property type="entry name" value="NAD(P)-binding Rossmann-like Domain"/>
    <property type="match status" value="1"/>
</dbReference>